<dbReference type="OrthoDB" id="308644at2"/>
<evidence type="ECO:0008006" key="3">
    <source>
        <dbReference type="Google" id="ProtNLM"/>
    </source>
</evidence>
<dbReference type="SUPFAM" id="SSF54786">
    <property type="entry name" value="YcfA/nrd intein domain"/>
    <property type="match status" value="1"/>
</dbReference>
<proteinExistence type="predicted"/>
<dbReference type="RefSeq" id="WP_023493164.1">
    <property type="nucleotide sequence ID" value="NZ_AYLO01000008.1"/>
</dbReference>
<reference evidence="1 2" key="1">
    <citation type="journal article" date="2013" name="Genome Announc.">
        <title>Draft Genome Sequence of the Methanotrophic Gammaproteobacterium Methyloglobulus morosus DSM 22980 Strain KoM1.</title>
        <authorList>
            <person name="Poehlein A."/>
            <person name="Deutzmann J.S."/>
            <person name="Daniel R."/>
            <person name="Simeonova D.D."/>
        </authorList>
    </citation>
    <scope>NUCLEOTIDE SEQUENCE [LARGE SCALE GENOMIC DNA]</scope>
    <source>
        <strain evidence="1 2">KoM1</strain>
    </source>
</reference>
<gene>
    <name evidence="1" type="ORF">MGMO_8c00660</name>
</gene>
<dbReference type="AlphaFoldDB" id="V5C1E6"/>
<organism evidence="1 2">
    <name type="scientific">Methyloglobulus morosus KoM1</name>
    <dbReference type="NCBI Taxonomy" id="1116472"/>
    <lineage>
        <taxon>Bacteria</taxon>
        <taxon>Pseudomonadati</taxon>
        <taxon>Pseudomonadota</taxon>
        <taxon>Gammaproteobacteria</taxon>
        <taxon>Methylococcales</taxon>
        <taxon>Methylococcaceae</taxon>
        <taxon>Methyloglobulus</taxon>
    </lineage>
</organism>
<keyword evidence="2" id="KW-1185">Reference proteome</keyword>
<dbReference type="EMBL" id="AYLO01000008">
    <property type="protein sequence ID" value="ESS73929.1"/>
    <property type="molecule type" value="Genomic_DNA"/>
</dbReference>
<comment type="caution">
    <text evidence="1">The sequence shown here is derived from an EMBL/GenBank/DDBJ whole genome shotgun (WGS) entry which is preliminary data.</text>
</comment>
<accession>V5C1E6</accession>
<dbReference type="Proteomes" id="UP000017842">
    <property type="component" value="Unassembled WGS sequence"/>
</dbReference>
<dbReference type="STRING" id="1116472.MGMO_8c00660"/>
<sequence>MGKYNKVLEKVIFGRSDTNVTFSELKQLLLLLGFQERIRGDHHIFSKEGVVEIINLQPLGAMAKPYQVKQVRQIIVRYRLELKND</sequence>
<name>V5C1E6_9GAMM</name>
<evidence type="ECO:0000313" key="2">
    <source>
        <dbReference type="Proteomes" id="UP000017842"/>
    </source>
</evidence>
<protein>
    <recommendedName>
        <fullName evidence="3">YcfA family protein</fullName>
    </recommendedName>
</protein>
<evidence type="ECO:0000313" key="1">
    <source>
        <dbReference type="EMBL" id="ESS73929.1"/>
    </source>
</evidence>
<dbReference type="eggNOG" id="COG1724">
    <property type="taxonomic scope" value="Bacteria"/>
</dbReference>